<proteinExistence type="predicted"/>
<keyword evidence="1" id="KW-0175">Coiled coil</keyword>
<organism evidence="2 3">
    <name type="scientific">Gluconobacter kondonii</name>
    <dbReference type="NCBI Taxonomy" id="941463"/>
    <lineage>
        <taxon>Bacteria</taxon>
        <taxon>Pseudomonadati</taxon>
        <taxon>Pseudomonadota</taxon>
        <taxon>Alphaproteobacteria</taxon>
        <taxon>Acetobacterales</taxon>
        <taxon>Acetobacteraceae</taxon>
        <taxon>Gluconobacter</taxon>
    </lineage>
</organism>
<evidence type="ECO:0000313" key="2">
    <source>
        <dbReference type="EMBL" id="GLQ67371.1"/>
    </source>
</evidence>
<sequence length="211" mass="24374">MIRRSSDAPQAKEFIWALSECIDSYRKSVDAMERLEKRKNEYLDAVKRFVVEINREFFEFIASLDEMLKSKHFGHAELRFDADQDQLFSDLNRQDLDCWPRFFSLLNGRLVIVMKDGEKDGAPVITSIDARVLFFNDCGVIEWDGSDSERFLSFRNVNIPSEIFGPPNIVDIFHTLTPIDMRAVNLDGKTIALPPVDIIARRILPRDCVAR</sequence>
<evidence type="ECO:0000313" key="3">
    <source>
        <dbReference type="Proteomes" id="UP001156629"/>
    </source>
</evidence>
<dbReference type="EMBL" id="BSNV01000051">
    <property type="protein sequence ID" value="GLQ67371.1"/>
    <property type="molecule type" value="Genomic_DNA"/>
</dbReference>
<dbReference type="Proteomes" id="UP001156629">
    <property type="component" value="Unassembled WGS sequence"/>
</dbReference>
<keyword evidence="3" id="KW-1185">Reference proteome</keyword>
<protein>
    <submittedName>
        <fullName evidence="2">Uncharacterized protein</fullName>
    </submittedName>
</protein>
<reference evidence="3" key="1">
    <citation type="journal article" date="2019" name="Int. J. Syst. Evol. Microbiol.">
        <title>The Global Catalogue of Microorganisms (GCM) 10K type strain sequencing project: providing services to taxonomists for standard genome sequencing and annotation.</title>
        <authorList>
            <consortium name="The Broad Institute Genomics Platform"/>
            <consortium name="The Broad Institute Genome Sequencing Center for Infectious Disease"/>
            <person name="Wu L."/>
            <person name="Ma J."/>
        </authorList>
    </citation>
    <scope>NUCLEOTIDE SEQUENCE [LARGE SCALE GENOMIC DNA]</scope>
    <source>
        <strain evidence="3">NBRC 3266</strain>
    </source>
</reference>
<comment type="caution">
    <text evidence="2">The sequence shown here is derived from an EMBL/GenBank/DDBJ whole genome shotgun (WGS) entry which is preliminary data.</text>
</comment>
<evidence type="ECO:0000256" key="1">
    <source>
        <dbReference type="SAM" id="Coils"/>
    </source>
</evidence>
<name>A0ABQ5WV53_9PROT</name>
<accession>A0ABQ5WV53</accession>
<feature type="coiled-coil region" evidence="1">
    <location>
        <begin position="25"/>
        <end position="52"/>
    </location>
</feature>
<gene>
    <name evidence="2" type="ORF">GCM10007870_29560</name>
</gene>